<organism evidence="8 9">
    <name type="scientific">Roseospira visakhapatnamensis</name>
    <dbReference type="NCBI Taxonomy" id="390880"/>
    <lineage>
        <taxon>Bacteria</taxon>
        <taxon>Pseudomonadati</taxon>
        <taxon>Pseudomonadota</taxon>
        <taxon>Alphaproteobacteria</taxon>
        <taxon>Rhodospirillales</taxon>
        <taxon>Rhodospirillaceae</taxon>
        <taxon>Roseospira</taxon>
    </lineage>
</organism>
<keyword evidence="4" id="KW-0862">Zinc</keyword>
<gene>
    <name evidence="8" type="ORF">GGD89_000645</name>
</gene>
<accession>A0A7W6RBQ5</accession>
<dbReference type="Gene3D" id="3.10.20.580">
    <property type="match status" value="1"/>
</dbReference>
<evidence type="ECO:0000259" key="7">
    <source>
        <dbReference type="SMART" id="SM00849"/>
    </source>
</evidence>
<dbReference type="Pfam" id="PF12706">
    <property type="entry name" value="Lactamase_B_2"/>
    <property type="match status" value="1"/>
</dbReference>
<dbReference type="GO" id="GO:0004527">
    <property type="term" value="F:exonuclease activity"/>
    <property type="evidence" value="ECO:0007669"/>
    <property type="project" value="UniProtKB-KW"/>
</dbReference>
<keyword evidence="9" id="KW-1185">Reference proteome</keyword>
<sequence length="558" mass="60035">MTQTPGTSVPDGVVFVPLGGTGEIGMNLNLYGCQGRWLMVDLGITFGNETTPGIDVLMPDPSFIEKNLEALDGIVITHAHEDHLGAVTYLWPWLRKPVYASPFAAAFLRVKLQEEGLLNDVPLHEVPLGSRFQVGAFDVEMIGTTHSIPEPNALAIRTPAGTVLHTADWKFDPDPLIGRAADTEALRRLGDEGVLAMIGDSTNIFTPGHSGSEADVRQALIEVIGRNTTGKVMVACFASNVARLESVAVAARENGRHVALVGRSLWRMNATARGCGYLADLPPFLDDEAVAALPPEKVLYVATGSQGEPRAALPRIASGSHRAVSLGAGDTVIFSSRIIPGNERAIMAMQNRLVRNGVEIITARDAPVHVSGHPARAEVEEMYRLVRPRVAVPVHGESLHLNEHARVARACGVDHVMVIDDGDMLRLDGEAPRVVDQATTGLLALDGDRLVPMGSPMLRDRRRMMTNGAAAVTLVLNGKGGLVTDPVVSARGLLDPDEDGDDLDSLIGTIRGAVDRLDRRALDDDETVREEARRAVGRFFRGSQNRRPLTDIHVVRVG</sequence>
<dbReference type="InterPro" id="IPR055132">
    <property type="entry name" value="RNase_J_b_CASP"/>
</dbReference>
<keyword evidence="3 8" id="KW-0378">Hydrolase</keyword>
<dbReference type="Proteomes" id="UP000554286">
    <property type="component" value="Unassembled WGS sequence"/>
</dbReference>
<keyword evidence="6" id="KW-0694">RNA-binding</keyword>
<dbReference type="EMBL" id="JACIGK010000003">
    <property type="protein sequence ID" value="MBB4265034.1"/>
    <property type="molecule type" value="Genomic_DNA"/>
</dbReference>
<evidence type="ECO:0000256" key="5">
    <source>
        <dbReference type="ARBA" id="ARBA00022839"/>
    </source>
</evidence>
<evidence type="ECO:0000256" key="2">
    <source>
        <dbReference type="ARBA" id="ARBA00022723"/>
    </source>
</evidence>
<dbReference type="EC" id="3.1.-.-" evidence="8"/>
<dbReference type="PANTHER" id="PTHR43694:SF1">
    <property type="entry name" value="RIBONUCLEASE J"/>
    <property type="match status" value="1"/>
</dbReference>
<dbReference type="RefSeq" id="WP_184042652.1">
    <property type="nucleotide sequence ID" value="NZ_JACIGK010000003.1"/>
</dbReference>
<dbReference type="Pfam" id="PF07521">
    <property type="entry name" value="RMMBL"/>
    <property type="match status" value="1"/>
</dbReference>
<evidence type="ECO:0000313" key="9">
    <source>
        <dbReference type="Proteomes" id="UP000554286"/>
    </source>
</evidence>
<name>A0A7W6RBQ5_9PROT</name>
<dbReference type="Gene3D" id="3.40.50.10710">
    <property type="entry name" value="Metallo-hydrolase/oxidoreductase"/>
    <property type="match status" value="1"/>
</dbReference>
<dbReference type="InterPro" id="IPR036866">
    <property type="entry name" value="RibonucZ/Hydroxyglut_hydro"/>
</dbReference>
<evidence type="ECO:0000256" key="1">
    <source>
        <dbReference type="ARBA" id="ARBA00022722"/>
    </source>
</evidence>
<evidence type="ECO:0000256" key="6">
    <source>
        <dbReference type="ARBA" id="ARBA00022884"/>
    </source>
</evidence>
<dbReference type="Pfam" id="PF17770">
    <property type="entry name" value="RNase_J_C"/>
    <property type="match status" value="1"/>
</dbReference>
<dbReference type="Pfam" id="PF22505">
    <property type="entry name" value="RNase_J_b_CASP"/>
    <property type="match status" value="1"/>
</dbReference>
<evidence type="ECO:0000313" key="8">
    <source>
        <dbReference type="EMBL" id="MBB4265034.1"/>
    </source>
</evidence>
<proteinExistence type="predicted"/>
<comment type="caution">
    <text evidence="8">The sequence shown here is derived from an EMBL/GenBank/DDBJ whole genome shotgun (WGS) entry which is preliminary data.</text>
</comment>
<dbReference type="GO" id="GO:0003723">
    <property type="term" value="F:RNA binding"/>
    <property type="evidence" value="ECO:0007669"/>
    <property type="project" value="UniProtKB-KW"/>
</dbReference>
<keyword evidence="5" id="KW-0269">Exonuclease</keyword>
<dbReference type="InterPro" id="IPR042173">
    <property type="entry name" value="RNase_J_2"/>
</dbReference>
<feature type="domain" description="Metallo-beta-lactamase" evidence="7">
    <location>
        <begin position="25"/>
        <end position="209"/>
    </location>
</feature>
<dbReference type="InterPro" id="IPR041636">
    <property type="entry name" value="RNase_J_C"/>
</dbReference>
<dbReference type="InterPro" id="IPR001279">
    <property type="entry name" value="Metallo-B-lactamas"/>
</dbReference>
<dbReference type="SMART" id="SM00849">
    <property type="entry name" value="Lactamase_B"/>
    <property type="match status" value="1"/>
</dbReference>
<dbReference type="AlphaFoldDB" id="A0A7W6RBQ5"/>
<reference evidence="8 9" key="1">
    <citation type="submission" date="2020-08" db="EMBL/GenBank/DDBJ databases">
        <title>Genome sequencing of Purple Non-Sulfur Bacteria from various extreme environments.</title>
        <authorList>
            <person name="Mayer M."/>
        </authorList>
    </citation>
    <scope>NUCLEOTIDE SEQUENCE [LARGE SCALE GENOMIC DNA]</scope>
    <source>
        <strain evidence="8 9">JA131</strain>
    </source>
</reference>
<dbReference type="Gene3D" id="3.60.15.10">
    <property type="entry name" value="Ribonuclease Z/Hydroxyacylglutathione hydrolase-like"/>
    <property type="match status" value="1"/>
</dbReference>
<keyword evidence="2" id="KW-0479">Metal-binding</keyword>
<dbReference type="SUPFAM" id="SSF56281">
    <property type="entry name" value="Metallo-hydrolase/oxidoreductase"/>
    <property type="match status" value="1"/>
</dbReference>
<dbReference type="GO" id="GO:0046872">
    <property type="term" value="F:metal ion binding"/>
    <property type="evidence" value="ECO:0007669"/>
    <property type="project" value="UniProtKB-KW"/>
</dbReference>
<dbReference type="PANTHER" id="PTHR43694">
    <property type="entry name" value="RIBONUCLEASE J"/>
    <property type="match status" value="1"/>
</dbReference>
<dbReference type="CDD" id="cd07714">
    <property type="entry name" value="RNaseJ_MBL-fold"/>
    <property type="match status" value="1"/>
</dbReference>
<dbReference type="InterPro" id="IPR011108">
    <property type="entry name" value="RMMBL"/>
</dbReference>
<evidence type="ECO:0000256" key="3">
    <source>
        <dbReference type="ARBA" id="ARBA00022801"/>
    </source>
</evidence>
<keyword evidence="1" id="KW-0540">Nuclease</keyword>
<protein>
    <submittedName>
        <fullName evidence="8">Ribonuclease J</fullName>
        <ecNumber evidence="8">3.1.-.-</ecNumber>
    </submittedName>
</protein>
<evidence type="ECO:0000256" key="4">
    <source>
        <dbReference type="ARBA" id="ARBA00022833"/>
    </source>
</evidence>